<dbReference type="SUPFAM" id="SSF53756">
    <property type="entry name" value="UDP-Glycosyltransferase/glycogen phosphorylase"/>
    <property type="match status" value="1"/>
</dbReference>
<organism evidence="2 3">
    <name type="scientific">Pseudoalteromonas ulvae</name>
    <dbReference type="NCBI Taxonomy" id="107327"/>
    <lineage>
        <taxon>Bacteria</taxon>
        <taxon>Pseudomonadati</taxon>
        <taxon>Pseudomonadota</taxon>
        <taxon>Gammaproteobacteria</taxon>
        <taxon>Alteromonadales</taxon>
        <taxon>Pseudoalteromonadaceae</taxon>
        <taxon>Pseudoalteromonas</taxon>
    </lineage>
</organism>
<dbReference type="EMBL" id="MWPV01000001">
    <property type="protein sequence ID" value="OUL58867.1"/>
    <property type="molecule type" value="Genomic_DNA"/>
</dbReference>
<dbReference type="Pfam" id="PF00534">
    <property type="entry name" value="Glycos_transf_1"/>
    <property type="match status" value="1"/>
</dbReference>
<dbReference type="GO" id="GO:1901135">
    <property type="term" value="P:carbohydrate derivative metabolic process"/>
    <property type="evidence" value="ECO:0007669"/>
    <property type="project" value="UniProtKB-ARBA"/>
</dbReference>
<gene>
    <name evidence="2" type="ORF">B1199_00860</name>
</gene>
<dbReference type="Proteomes" id="UP000194841">
    <property type="component" value="Unassembled WGS sequence"/>
</dbReference>
<comment type="caution">
    <text evidence="2">The sequence shown here is derived from an EMBL/GenBank/DDBJ whole genome shotgun (WGS) entry which is preliminary data.</text>
</comment>
<sequence>MGLIHFINDADSEAGGAQKILHSLVENLASSEVYGFDFIYKNGLKKRSNIIICFFYFLIYFLLRPDYKVIIHHRAFLPFTLLMPKRKSYFICHNIFPSKNFIFKIKANIKYIAVSDEVKRYILSINNSADVVVINNGIDINEKYCRVSKLNNKKFNISFVGRISYQKGIDLLFEAFLDFHMKYNQTLLNVIGPLGDIDIAKYQNNESIIFHGYHKEPFLLCKSTDLLVVPSRYEGFGLVYYEALGYKHSVLASNLDIFQKNDADVYLSFFEQCNKSDLTKKLESIYLNFINDPESYRSMDNLLDVRHPYKNTFEMTKSYGEVFNEEKF</sequence>
<proteinExistence type="predicted"/>
<evidence type="ECO:0000259" key="1">
    <source>
        <dbReference type="Pfam" id="PF00534"/>
    </source>
</evidence>
<feature type="domain" description="Glycosyl transferase family 1" evidence="1">
    <location>
        <begin position="146"/>
        <end position="285"/>
    </location>
</feature>
<dbReference type="AlphaFoldDB" id="A0A244CTD0"/>
<accession>A0A244CTD0</accession>
<evidence type="ECO:0000313" key="2">
    <source>
        <dbReference type="EMBL" id="OUL58867.1"/>
    </source>
</evidence>
<dbReference type="GO" id="GO:0016757">
    <property type="term" value="F:glycosyltransferase activity"/>
    <property type="evidence" value="ECO:0007669"/>
    <property type="project" value="InterPro"/>
</dbReference>
<dbReference type="OrthoDB" id="9768937at2"/>
<dbReference type="Gene3D" id="3.40.50.2000">
    <property type="entry name" value="Glycogen Phosphorylase B"/>
    <property type="match status" value="2"/>
</dbReference>
<dbReference type="RefSeq" id="WP_086742245.1">
    <property type="nucleotide sequence ID" value="NZ_MWPV01000001.1"/>
</dbReference>
<keyword evidence="3" id="KW-1185">Reference proteome</keyword>
<dbReference type="PANTHER" id="PTHR12526">
    <property type="entry name" value="GLYCOSYLTRANSFERASE"/>
    <property type="match status" value="1"/>
</dbReference>
<dbReference type="InterPro" id="IPR001296">
    <property type="entry name" value="Glyco_trans_1"/>
</dbReference>
<protein>
    <recommendedName>
        <fullName evidence="1">Glycosyl transferase family 1 domain-containing protein</fullName>
    </recommendedName>
</protein>
<reference evidence="2 3" key="1">
    <citation type="submission" date="2017-02" db="EMBL/GenBank/DDBJ databases">
        <title>Pseudoalteromonas ulvae TC14 Genome.</title>
        <authorList>
            <person name="Molmeret M."/>
        </authorList>
    </citation>
    <scope>NUCLEOTIDE SEQUENCE [LARGE SCALE GENOMIC DNA]</scope>
    <source>
        <strain evidence="2">TC14</strain>
    </source>
</reference>
<dbReference type="CDD" id="cd03801">
    <property type="entry name" value="GT4_PimA-like"/>
    <property type="match status" value="1"/>
</dbReference>
<name>A0A244CTD0_PSEDV</name>
<evidence type="ECO:0000313" key="3">
    <source>
        <dbReference type="Proteomes" id="UP000194841"/>
    </source>
</evidence>